<dbReference type="PROSITE" id="PS51819">
    <property type="entry name" value="VOC"/>
    <property type="match status" value="1"/>
</dbReference>
<dbReference type="Proteomes" id="UP001153642">
    <property type="component" value="Unassembled WGS sequence"/>
</dbReference>
<accession>A0ABT6FS76</accession>
<dbReference type="EMBL" id="JAPMUA010000003">
    <property type="protein sequence ID" value="MDG3586124.1"/>
    <property type="molecule type" value="Genomic_DNA"/>
</dbReference>
<comment type="caution">
    <text evidence="2">The sequence shown here is derived from an EMBL/GenBank/DDBJ whole genome shotgun (WGS) entry which is preliminary data.</text>
</comment>
<evidence type="ECO:0000313" key="3">
    <source>
        <dbReference type="Proteomes" id="UP001153642"/>
    </source>
</evidence>
<dbReference type="SUPFAM" id="SSF54593">
    <property type="entry name" value="Glyoxalase/Bleomycin resistance protein/Dihydroxybiphenyl dioxygenase"/>
    <property type="match status" value="1"/>
</dbReference>
<dbReference type="RefSeq" id="WP_277899964.1">
    <property type="nucleotide sequence ID" value="NZ_JAPMUA010000003.1"/>
</dbReference>
<dbReference type="Gene3D" id="3.10.180.10">
    <property type="entry name" value="2,3-Dihydroxybiphenyl 1,2-Dioxygenase, domain 1"/>
    <property type="match status" value="1"/>
</dbReference>
<dbReference type="InterPro" id="IPR037523">
    <property type="entry name" value="VOC_core"/>
</dbReference>
<evidence type="ECO:0000313" key="2">
    <source>
        <dbReference type="EMBL" id="MDG3586124.1"/>
    </source>
</evidence>
<dbReference type="PANTHER" id="PTHR36503">
    <property type="entry name" value="BLR2520 PROTEIN"/>
    <property type="match status" value="1"/>
</dbReference>
<sequence length="135" mass="15364">MVTEIFLNLPVKDLSKSITFFKHLGFSFNEQFTDEKAACLVLGNNIYAMLLTVPFFETFTNKSVCNSSIDTEVINAISVESREKVDMLLKKVIEAGGNEPKPAQDHGWTYQRSFEDVDGHLWELIHADMTKFPKN</sequence>
<dbReference type="InterPro" id="IPR029068">
    <property type="entry name" value="Glyas_Bleomycin-R_OHBP_Dase"/>
</dbReference>
<reference evidence="2" key="1">
    <citation type="submission" date="2022-11" db="EMBL/GenBank/DDBJ databases">
        <title>High-quality draft genome sequence of Galbibacter sp. strain CMA-7.</title>
        <authorList>
            <person name="Wei L."/>
            <person name="Dong C."/>
            <person name="Shao Z."/>
        </authorList>
    </citation>
    <scope>NUCLEOTIDE SEQUENCE</scope>
    <source>
        <strain evidence="2">CMA-7</strain>
    </source>
</reference>
<evidence type="ECO:0000259" key="1">
    <source>
        <dbReference type="PROSITE" id="PS51819"/>
    </source>
</evidence>
<protein>
    <submittedName>
        <fullName evidence="2">Glyoxalase/bleomycin resistance/extradiol dioxygenase family protein</fullName>
    </submittedName>
</protein>
<gene>
    <name evidence="2" type="ORF">OSR52_09610</name>
</gene>
<proteinExistence type="predicted"/>
<dbReference type="Pfam" id="PF00903">
    <property type="entry name" value="Glyoxalase"/>
    <property type="match status" value="1"/>
</dbReference>
<keyword evidence="2" id="KW-0560">Oxidoreductase</keyword>
<organism evidence="2 3">
    <name type="scientific">Galbibacter pacificus</name>
    <dbReference type="NCBI Taxonomy" id="2996052"/>
    <lineage>
        <taxon>Bacteria</taxon>
        <taxon>Pseudomonadati</taxon>
        <taxon>Bacteroidota</taxon>
        <taxon>Flavobacteriia</taxon>
        <taxon>Flavobacteriales</taxon>
        <taxon>Flavobacteriaceae</taxon>
        <taxon>Galbibacter</taxon>
    </lineage>
</organism>
<keyword evidence="3" id="KW-1185">Reference proteome</keyword>
<name>A0ABT6FS76_9FLAO</name>
<feature type="domain" description="VOC" evidence="1">
    <location>
        <begin position="3"/>
        <end position="127"/>
    </location>
</feature>
<dbReference type="GO" id="GO:0051213">
    <property type="term" value="F:dioxygenase activity"/>
    <property type="evidence" value="ECO:0007669"/>
    <property type="project" value="UniProtKB-KW"/>
</dbReference>
<dbReference type="PANTHER" id="PTHR36503:SF2">
    <property type="entry name" value="BLR2408 PROTEIN"/>
    <property type="match status" value="1"/>
</dbReference>
<keyword evidence="2" id="KW-0223">Dioxygenase</keyword>
<dbReference type="InterPro" id="IPR004360">
    <property type="entry name" value="Glyas_Fos-R_dOase_dom"/>
</dbReference>